<evidence type="ECO:0000256" key="1">
    <source>
        <dbReference type="ARBA" id="ARBA00001938"/>
    </source>
</evidence>
<evidence type="ECO:0000256" key="2">
    <source>
        <dbReference type="ARBA" id="ARBA00005145"/>
    </source>
</evidence>
<dbReference type="InterPro" id="IPR000089">
    <property type="entry name" value="Biotin_lipoyl"/>
</dbReference>
<proteinExistence type="inferred from homology"/>
<evidence type="ECO:0000256" key="6">
    <source>
        <dbReference type="ARBA" id="ARBA00022823"/>
    </source>
</evidence>
<dbReference type="InterPro" id="IPR011053">
    <property type="entry name" value="Single_hybrid_motif"/>
</dbReference>
<gene>
    <name evidence="11" type="ORF">HYC85_018272</name>
</gene>
<evidence type="ECO:0000313" key="11">
    <source>
        <dbReference type="EMBL" id="KAF5944195.1"/>
    </source>
</evidence>
<keyword evidence="7 8" id="KW-0012">Acyltransferase</keyword>
<dbReference type="PANTHER" id="PTHR43416:SF5">
    <property type="entry name" value="DIHYDROLIPOYLLYSINE-RESIDUE SUCCINYLTRANSFERASE COMPONENT OF 2-OXOGLUTARATE DEHYDROGENASE COMPLEX, MITOCHONDRIAL"/>
    <property type="match status" value="1"/>
</dbReference>
<dbReference type="Proteomes" id="UP000593564">
    <property type="component" value="Unassembled WGS sequence"/>
</dbReference>
<keyword evidence="6 8" id="KW-0450">Lipoyl</keyword>
<comment type="similarity">
    <text evidence="3 8">Belongs to the 2-oxoacid dehydrogenase family.</text>
</comment>
<comment type="pathway">
    <text evidence="2">Amino-acid degradation; L-lysine degradation via saccharopine pathway; glutaryl-CoA from L-lysine: step 6/6.</text>
</comment>
<sequence length="235" mass="25861">MSDGTLAKFLKNPGDRVEVDEPIAQIETNQLTIDVASLEAGVIQKYVAKEGDTVEPGTKIAVISKSGEGVAHVVPSEKTTDKAASQPPPVELSEEDKQKPKVKSTQPKCISTAPPKRSTTEPQLPSKERERRVLMTRLRKRVATRLKDSQNTFAFLTTFNEVDMTNLMKLRSDYKDSFVEKHGVKLGLMSGFVKAALSGLQNQSIINAVIDGDDIIYRDYIDISIAVGTPKMQPF</sequence>
<dbReference type="Gene3D" id="3.30.559.10">
    <property type="entry name" value="Chloramphenicol acetyltransferase-like domain"/>
    <property type="match status" value="1"/>
</dbReference>
<dbReference type="SUPFAM" id="SSF51230">
    <property type="entry name" value="Single hybrid motif"/>
    <property type="match status" value="1"/>
</dbReference>
<organism evidence="11 12">
    <name type="scientific">Camellia sinensis</name>
    <name type="common">Tea plant</name>
    <name type="synonym">Thea sinensis</name>
    <dbReference type="NCBI Taxonomy" id="4442"/>
    <lineage>
        <taxon>Eukaryota</taxon>
        <taxon>Viridiplantae</taxon>
        <taxon>Streptophyta</taxon>
        <taxon>Embryophyta</taxon>
        <taxon>Tracheophyta</taxon>
        <taxon>Spermatophyta</taxon>
        <taxon>Magnoliopsida</taxon>
        <taxon>eudicotyledons</taxon>
        <taxon>Gunneridae</taxon>
        <taxon>Pentapetalae</taxon>
        <taxon>asterids</taxon>
        <taxon>Ericales</taxon>
        <taxon>Theaceae</taxon>
        <taxon>Camellia</taxon>
    </lineage>
</organism>
<dbReference type="EC" id="2.3.1.-" evidence="8"/>
<dbReference type="Gene3D" id="2.40.50.100">
    <property type="match status" value="1"/>
</dbReference>
<dbReference type="Pfam" id="PF00364">
    <property type="entry name" value="Biotin_lipoyl"/>
    <property type="match status" value="1"/>
</dbReference>
<evidence type="ECO:0000313" key="12">
    <source>
        <dbReference type="Proteomes" id="UP000593564"/>
    </source>
</evidence>
<comment type="caution">
    <text evidence="11">The sequence shown here is derived from an EMBL/GenBank/DDBJ whole genome shotgun (WGS) entry which is preliminary data.</text>
</comment>
<dbReference type="Pfam" id="PF00198">
    <property type="entry name" value="2-oxoacid_dh"/>
    <property type="match status" value="1"/>
</dbReference>
<dbReference type="GO" id="GO:0004149">
    <property type="term" value="F:dihydrolipoyllysine-residue succinyltransferase activity"/>
    <property type="evidence" value="ECO:0007669"/>
    <property type="project" value="TreeGrafter"/>
</dbReference>
<dbReference type="EMBL" id="JACBKZ010000008">
    <property type="protein sequence ID" value="KAF5944195.1"/>
    <property type="molecule type" value="Genomic_DNA"/>
</dbReference>
<accession>A0A7J7GVJ3</accession>
<feature type="region of interest" description="Disordered" evidence="9">
    <location>
        <begin position="67"/>
        <end position="129"/>
    </location>
</feature>
<feature type="domain" description="Lipoyl-binding" evidence="10">
    <location>
        <begin position="1"/>
        <end position="64"/>
    </location>
</feature>
<keyword evidence="5 8" id="KW-0808">Transferase</keyword>
<evidence type="ECO:0000256" key="7">
    <source>
        <dbReference type="ARBA" id="ARBA00023315"/>
    </source>
</evidence>
<evidence type="ECO:0000256" key="8">
    <source>
        <dbReference type="RuleBase" id="RU003423"/>
    </source>
</evidence>
<dbReference type="SUPFAM" id="SSF52777">
    <property type="entry name" value="CoA-dependent acyltransferases"/>
    <property type="match status" value="1"/>
</dbReference>
<keyword evidence="12" id="KW-1185">Reference proteome</keyword>
<evidence type="ECO:0000259" key="10">
    <source>
        <dbReference type="PROSITE" id="PS50968"/>
    </source>
</evidence>
<dbReference type="PANTHER" id="PTHR43416">
    <property type="entry name" value="DIHYDROLIPOYLLYSINE-RESIDUE SUCCINYLTRANSFERASE COMPONENT OF 2-OXOGLUTARATE DEHYDROGENASE COMPLEX, MITOCHONDRIAL-RELATED"/>
    <property type="match status" value="1"/>
</dbReference>
<evidence type="ECO:0000256" key="4">
    <source>
        <dbReference type="ARBA" id="ARBA00022532"/>
    </source>
</evidence>
<keyword evidence="4" id="KW-0816">Tricarboxylic acid cycle</keyword>
<dbReference type="GO" id="GO:0005739">
    <property type="term" value="C:mitochondrion"/>
    <property type="evidence" value="ECO:0007669"/>
    <property type="project" value="TreeGrafter"/>
</dbReference>
<dbReference type="InterPro" id="IPR001078">
    <property type="entry name" value="2-oxoacid_DH_actylTfrase"/>
</dbReference>
<reference evidence="12" key="1">
    <citation type="journal article" date="2020" name="Nat. Commun.">
        <title>Genome assembly of wild tea tree DASZ reveals pedigree and selection history of tea varieties.</title>
        <authorList>
            <person name="Zhang W."/>
            <person name="Zhang Y."/>
            <person name="Qiu H."/>
            <person name="Guo Y."/>
            <person name="Wan H."/>
            <person name="Zhang X."/>
            <person name="Scossa F."/>
            <person name="Alseekh S."/>
            <person name="Zhang Q."/>
            <person name="Wang P."/>
            <person name="Xu L."/>
            <person name="Schmidt M.H."/>
            <person name="Jia X."/>
            <person name="Li D."/>
            <person name="Zhu A."/>
            <person name="Guo F."/>
            <person name="Chen W."/>
            <person name="Ni D."/>
            <person name="Usadel B."/>
            <person name="Fernie A.R."/>
            <person name="Wen W."/>
        </authorList>
    </citation>
    <scope>NUCLEOTIDE SEQUENCE [LARGE SCALE GENOMIC DNA]</scope>
    <source>
        <strain evidence="12">cv. G240</strain>
    </source>
</reference>
<reference evidence="11 12" key="2">
    <citation type="submission" date="2020-07" db="EMBL/GenBank/DDBJ databases">
        <title>Genome assembly of wild tea tree DASZ reveals pedigree and selection history of tea varieties.</title>
        <authorList>
            <person name="Zhang W."/>
        </authorList>
    </citation>
    <scope>NUCLEOTIDE SEQUENCE [LARGE SCALE GENOMIC DNA]</scope>
    <source>
        <strain evidence="12">cv. G240</strain>
        <tissue evidence="11">Leaf</tissue>
    </source>
</reference>
<protein>
    <recommendedName>
        <fullName evidence="8">Dihydrolipoamide acetyltransferase component of pyruvate dehydrogenase complex</fullName>
        <ecNumber evidence="8">2.3.1.-</ecNumber>
    </recommendedName>
</protein>
<dbReference type="AlphaFoldDB" id="A0A7J7GVJ3"/>
<dbReference type="GO" id="GO:0006099">
    <property type="term" value="P:tricarboxylic acid cycle"/>
    <property type="evidence" value="ECO:0007669"/>
    <property type="project" value="UniProtKB-KW"/>
</dbReference>
<dbReference type="InterPro" id="IPR050537">
    <property type="entry name" value="2-oxoacid_dehydrogenase"/>
</dbReference>
<evidence type="ECO:0000256" key="5">
    <source>
        <dbReference type="ARBA" id="ARBA00022679"/>
    </source>
</evidence>
<dbReference type="PROSITE" id="PS50968">
    <property type="entry name" value="BIOTINYL_LIPOYL"/>
    <property type="match status" value="1"/>
</dbReference>
<evidence type="ECO:0000256" key="3">
    <source>
        <dbReference type="ARBA" id="ARBA00007317"/>
    </source>
</evidence>
<name>A0A7J7GVJ3_CAMSI</name>
<dbReference type="CDD" id="cd06849">
    <property type="entry name" value="lipoyl_domain"/>
    <property type="match status" value="1"/>
</dbReference>
<dbReference type="InterPro" id="IPR023213">
    <property type="entry name" value="CAT-like_dom_sf"/>
</dbReference>
<comment type="cofactor">
    <cofactor evidence="1 8">
        <name>(R)-lipoate</name>
        <dbReference type="ChEBI" id="CHEBI:83088"/>
    </cofactor>
</comment>
<evidence type="ECO:0000256" key="9">
    <source>
        <dbReference type="SAM" id="MobiDB-lite"/>
    </source>
</evidence>